<evidence type="ECO:0000256" key="2">
    <source>
        <dbReference type="ARBA" id="ARBA00023172"/>
    </source>
</evidence>
<organism evidence="5 6">
    <name type="scientific">Silvania hatchlandensis</name>
    <dbReference type="NCBI Taxonomy" id="2926469"/>
    <lineage>
        <taxon>Bacteria</taxon>
        <taxon>Pseudomonadati</taxon>
        <taxon>Pseudomonadota</taxon>
        <taxon>Gammaproteobacteria</taxon>
        <taxon>Enterobacterales</taxon>
        <taxon>Enterobacteriaceae</taxon>
        <taxon>Silvania</taxon>
    </lineage>
</organism>
<dbReference type="InterPro" id="IPR011109">
    <property type="entry name" value="DNA_bind_recombinase_dom"/>
</dbReference>
<dbReference type="Pfam" id="PF13408">
    <property type="entry name" value="Zn_ribbon_recom"/>
    <property type="match status" value="1"/>
</dbReference>
<dbReference type="PANTHER" id="PTHR30461">
    <property type="entry name" value="DNA-INVERTASE FROM LAMBDOID PROPHAGE"/>
    <property type="match status" value="1"/>
</dbReference>
<dbReference type="InterPro" id="IPR006119">
    <property type="entry name" value="Resolv_N"/>
</dbReference>
<dbReference type="GO" id="GO:0000150">
    <property type="term" value="F:DNA strand exchange activity"/>
    <property type="evidence" value="ECO:0007669"/>
    <property type="project" value="InterPro"/>
</dbReference>
<dbReference type="SMART" id="SM00857">
    <property type="entry name" value="Resolvase"/>
    <property type="match status" value="1"/>
</dbReference>
<dbReference type="Proteomes" id="UP001063816">
    <property type="component" value="Unassembled WGS sequence"/>
</dbReference>
<evidence type="ECO:0000256" key="3">
    <source>
        <dbReference type="SAM" id="Coils"/>
    </source>
</evidence>
<evidence type="ECO:0000313" key="5">
    <source>
        <dbReference type="EMBL" id="MCU6664508.1"/>
    </source>
</evidence>
<accession>A0A9J6Q120</accession>
<dbReference type="InterPro" id="IPR050639">
    <property type="entry name" value="SSR_resolvase"/>
</dbReference>
<dbReference type="Gene3D" id="3.90.1750.20">
    <property type="entry name" value="Putative Large Serine Recombinase, Chain B, Domain 2"/>
    <property type="match status" value="1"/>
</dbReference>
<sequence length="638" mass="72985">MSSARDFAREKGLKLVEIIDPGVSAYRGKNANEGKLADFISAVEGGVIDRDSWLYVENLDRITRQSPTKAQTLFIRLLDLGLTVVTGMDRRIYTLQSVNDNATELMVSLLLFSRSHEESKTKANRTKGNVEALVKRFRDGLPVNIKSVGKHPWWIDESGSQYEAVKKHEQYWPIAREIIDLFMAGHGAYKVKRYLDDKYPKGFVGGGEWDYQMLIRMRKNRALIGERTIVLNKKPSKKKQANQDIWSDKSTEPETIYVLKGYYPSLCTDEVEFIKLQEVRSKNAYHSKDSTGTVNIKLLSGIGILRCGRCGGTMNSFMNKGKPRYICTNGRHLQKNCTGWSVNAMLIDHCTIISLIIGYMDTDRKTGFDTEVITKQIEILNDKLIELDKSIANITLAIEKGFQLEQMINKGIELQQEREKLIKDIDRLVQRKAIYENKGSFEIAMFDFLEMIQWNVMIDTSNEIRNKIRSVIDRIIEEVTIDKVDGCISVRIKLIGNDVVFVFAGENRKPNWKFDVEYYTSSIDKNTESDLDIRNALGTDVLNKIFEQLDTLRGKFLKLLKHVMDEILPVVGYPAIDGKMFWPNTSGNERVVVNYKGERHTLVVKGTLPTNIAALIKDSGLKRKEFIEVYRVKKMLNE</sequence>
<dbReference type="InterPro" id="IPR036162">
    <property type="entry name" value="Resolvase-like_N_sf"/>
</dbReference>
<keyword evidence="1" id="KW-0238">DNA-binding</keyword>
<evidence type="ECO:0000256" key="1">
    <source>
        <dbReference type="ARBA" id="ARBA00023125"/>
    </source>
</evidence>
<keyword evidence="3" id="KW-0175">Coiled coil</keyword>
<dbReference type="GO" id="GO:0003677">
    <property type="term" value="F:DNA binding"/>
    <property type="evidence" value="ECO:0007669"/>
    <property type="project" value="UniProtKB-KW"/>
</dbReference>
<dbReference type="Pfam" id="PF07508">
    <property type="entry name" value="Recombinase"/>
    <property type="match status" value="1"/>
</dbReference>
<feature type="domain" description="Resolvase/invertase-type recombinase catalytic" evidence="4">
    <location>
        <begin position="1"/>
        <end position="142"/>
    </location>
</feature>
<feature type="coiled-coil region" evidence="3">
    <location>
        <begin position="404"/>
        <end position="438"/>
    </location>
</feature>
<evidence type="ECO:0000313" key="6">
    <source>
        <dbReference type="Proteomes" id="UP001063816"/>
    </source>
</evidence>
<proteinExistence type="predicted"/>
<evidence type="ECO:0000259" key="4">
    <source>
        <dbReference type="SMART" id="SM00857"/>
    </source>
</evidence>
<protein>
    <submittedName>
        <fullName evidence="5">Recombinase family protein</fullName>
    </submittedName>
</protein>
<dbReference type="SUPFAM" id="SSF53041">
    <property type="entry name" value="Resolvase-like"/>
    <property type="match status" value="1"/>
</dbReference>
<gene>
    <name evidence="5" type="ORF">M8014_09130</name>
</gene>
<dbReference type="EMBL" id="JAMGZK010000045">
    <property type="protein sequence ID" value="MCU6664508.1"/>
    <property type="molecule type" value="Genomic_DNA"/>
</dbReference>
<dbReference type="AlphaFoldDB" id="A0A9J6Q120"/>
<comment type="caution">
    <text evidence="5">The sequence shown here is derived from an EMBL/GenBank/DDBJ whole genome shotgun (WGS) entry which is preliminary data.</text>
</comment>
<reference evidence="5" key="1">
    <citation type="submission" date="2022-05" db="EMBL/GenBank/DDBJ databases">
        <title>Description of a novel species of Leclercia; Leclercia tamurae and the Proposal for a Novel Genus Silvania gen. nov. Containing Two Novel Species Silvania hatchlandensis sp. nov. and Silvania confinis sp. nov. Isolated from the Rhizosphere of Oak.</title>
        <authorList>
            <person name="Maddock D.W."/>
            <person name="Brady C.L."/>
            <person name="Denman S."/>
            <person name="Arnold D."/>
        </authorList>
    </citation>
    <scope>NUCLEOTIDE SEQUENCE</scope>
    <source>
        <strain evidence="5">H19S6</strain>
    </source>
</reference>
<keyword evidence="2" id="KW-0233">DNA recombination</keyword>
<dbReference type="PANTHER" id="PTHR30461:SF2">
    <property type="entry name" value="SERINE RECOMBINASE PINE-RELATED"/>
    <property type="match status" value="1"/>
</dbReference>
<dbReference type="CDD" id="cd00338">
    <property type="entry name" value="Ser_Recombinase"/>
    <property type="match status" value="1"/>
</dbReference>
<dbReference type="InterPro" id="IPR038109">
    <property type="entry name" value="DNA_bind_recomb_sf"/>
</dbReference>
<keyword evidence="6" id="KW-1185">Reference proteome</keyword>
<name>A0A9J6Q120_9ENTR</name>
<dbReference type="Gene3D" id="3.40.50.1390">
    <property type="entry name" value="Resolvase, N-terminal catalytic domain"/>
    <property type="match status" value="1"/>
</dbReference>
<dbReference type="InterPro" id="IPR025827">
    <property type="entry name" value="Zn_ribbon_recom_dom"/>
</dbReference>